<evidence type="ECO:0000313" key="1">
    <source>
        <dbReference type="EMBL" id="MEQ2294758.1"/>
    </source>
</evidence>
<organism evidence="1 2">
    <name type="scientific">Ameca splendens</name>
    <dbReference type="NCBI Taxonomy" id="208324"/>
    <lineage>
        <taxon>Eukaryota</taxon>
        <taxon>Metazoa</taxon>
        <taxon>Chordata</taxon>
        <taxon>Craniata</taxon>
        <taxon>Vertebrata</taxon>
        <taxon>Euteleostomi</taxon>
        <taxon>Actinopterygii</taxon>
        <taxon>Neopterygii</taxon>
        <taxon>Teleostei</taxon>
        <taxon>Neoteleostei</taxon>
        <taxon>Acanthomorphata</taxon>
        <taxon>Ovalentaria</taxon>
        <taxon>Atherinomorphae</taxon>
        <taxon>Cyprinodontiformes</taxon>
        <taxon>Goodeidae</taxon>
        <taxon>Ameca</taxon>
    </lineage>
</organism>
<dbReference type="Proteomes" id="UP001469553">
    <property type="component" value="Unassembled WGS sequence"/>
</dbReference>
<comment type="caution">
    <text evidence="1">The sequence shown here is derived from an EMBL/GenBank/DDBJ whole genome shotgun (WGS) entry which is preliminary data.</text>
</comment>
<reference evidence="1 2" key="1">
    <citation type="submission" date="2021-06" db="EMBL/GenBank/DDBJ databases">
        <authorList>
            <person name="Palmer J.M."/>
        </authorList>
    </citation>
    <scope>NUCLEOTIDE SEQUENCE [LARGE SCALE GENOMIC DNA]</scope>
    <source>
        <strain evidence="1 2">AS_MEX2019</strain>
        <tissue evidence="1">Muscle</tissue>
    </source>
</reference>
<keyword evidence="2" id="KW-1185">Reference proteome</keyword>
<protein>
    <submittedName>
        <fullName evidence="1">Uncharacterized protein</fullName>
    </submittedName>
</protein>
<evidence type="ECO:0000313" key="2">
    <source>
        <dbReference type="Proteomes" id="UP001469553"/>
    </source>
</evidence>
<dbReference type="EMBL" id="JAHRIP010037977">
    <property type="protein sequence ID" value="MEQ2294758.1"/>
    <property type="molecule type" value="Genomic_DNA"/>
</dbReference>
<gene>
    <name evidence="1" type="ORF">AMECASPLE_007130</name>
</gene>
<name>A0ABV0YLP4_9TELE</name>
<proteinExistence type="predicted"/>
<accession>A0ABV0YLP4</accession>
<sequence length="132" mass="14707">MSCQRQQVGLNSQLKSFLIKTRRSDTTNVSLWLQIIRSFQKHGRQSRCAAALRMLDMLKEVKGFGSRVQVSYKPKKTTAIRMKHAEECFCSDTAALKKKQSQFSGWLRLQQAVGGPSAQEAAQEAGLGTDTA</sequence>